<dbReference type="GO" id="GO:0032259">
    <property type="term" value="P:methylation"/>
    <property type="evidence" value="ECO:0007669"/>
    <property type="project" value="UniProtKB-KW"/>
</dbReference>
<evidence type="ECO:0000256" key="2">
    <source>
        <dbReference type="ARBA" id="ARBA00022603"/>
    </source>
</evidence>
<proteinExistence type="inferred from homology"/>
<protein>
    <submittedName>
        <fullName evidence="7">Class I SAM-dependent methyltransferase</fullName>
    </submittedName>
</protein>
<dbReference type="GO" id="GO:0008168">
    <property type="term" value="F:methyltransferase activity"/>
    <property type="evidence" value="ECO:0007669"/>
    <property type="project" value="UniProtKB-KW"/>
</dbReference>
<evidence type="ECO:0000256" key="4">
    <source>
        <dbReference type="ARBA" id="ARBA00022691"/>
    </source>
</evidence>
<keyword evidence="3" id="KW-0808">Transferase</keyword>
<dbReference type="CDD" id="cd02440">
    <property type="entry name" value="AdoMet_MTases"/>
    <property type="match status" value="1"/>
</dbReference>
<evidence type="ECO:0000256" key="5">
    <source>
        <dbReference type="ARBA" id="ARBA00023098"/>
    </source>
</evidence>
<organism evidence="7 8">
    <name type="scientific">Actinocorallia longicatena</name>
    <dbReference type="NCBI Taxonomy" id="111803"/>
    <lineage>
        <taxon>Bacteria</taxon>
        <taxon>Bacillati</taxon>
        <taxon>Actinomycetota</taxon>
        <taxon>Actinomycetes</taxon>
        <taxon>Streptosporangiales</taxon>
        <taxon>Thermomonosporaceae</taxon>
        <taxon>Actinocorallia</taxon>
    </lineage>
</organism>
<sequence>MTYTQRQRSSLAYQLRYAVKNPTKIGPYLSRYARDTMLRAGSADHVAYYREVMRSDVKEKSPYDAVGSRSHDHWLKNGKRQFDYLVTHGLRPHHNVLEIGCGNLRAGWRIIDLVGPGNYHGIDISPDILLAANDTIVQYGLQDKLPHLMLVGDLTFSGLPDARFDVINAHSVFSHTPLEVIEECFSHIGRILRPTGFFDLTFDRTERAEHQVLREDFYYRTETLQELAAAYGLAATFMDDWEATPHKQSKLRICQS</sequence>
<keyword evidence="5" id="KW-0443">Lipid metabolism</keyword>
<dbReference type="Pfam" id="PF08242">
    <property type="entry name" value="Methyltransf_12"/>
    <property type="match status" value="1"/>
</dbReference>
<dbReference type="PANTHER" id="PTHR43667">
    <property type="entry name" value="CYCLOPROPANE-FATTY-ACYL-PHOSPHOLIPID SYNTHASE"/>
    <property type="match status" value="1"/>
</dbReference>
<name>A0ABP6Q0K0_9ACTN</name>
<dbReference type="SUPFAM" id="SSF53335">
    <property type="entry name" value="S-adenosyl-L-methionine-dependent methyltransferases"/>
    <property type="match status" value="1"/>
</dbReference>
<evidence type="ECO:0000259" key="6">
    <source>
        <dbReference type="Pfam" id="PF08242"/>
    </source>
</evidence>
<keyword evidence="4" id="KW-0949">S-adenosyl-L-methionine</keyword>
<evidence type="ECO:0000256" key="3">
    <source>
        <dbReference type="ARBA" id="ARBA00022679"/>
    </source>
</evidence>
<dbReference type="InterPro" id="IPR029063">
    <property type="entry name" value="SAM-dependent_MTases_sf"/>
</dbReference>
<dbReference type="Proteomes" id="UP001501237">
    <property type="component" value="Unassembled WGS sequence"/>
</dbReference>
<comment type="similarity">
    <text evidence="1">Belongs to the CFA/CMAS family.</text>
</comment>
<keyword evidence="8" id="KW-1185">Reference proteome</keyword>
<dbReference type="EMBL" id="BAAAUV010000002">
    <property type="protein sequence ID" value="GAA3197223.1"/>
    <property type="molecule type" value="Genomic_DNA"/>
</dbReference>
<feature type="domain" description="Methyltransferase type 12" evidence="6">
    <location>
        <begin position="97"/>
        <end position="198"/>
    </location>
</feature>
<dbReference type="InterPro" id="IPR013217">
    <property type="entry name" value="Methyltransf_12"/>
</dbReference>
<evidence type="ECO:0000313" key="7">
    <source>
        <dbReference type="EMBL" id="GAA3197223.1"/>
    </source>
</evidence>
<gene>
    <name evidence="7" type="ORF">GCM10010468_08260</name>
</gene>
<comment type="caution">
    <text evidence="7">The sequence shown here is derived from an EMBL/GenBank/DDBJ whole genome shotgun (WGS) entry which is preliminary data.</text>
</comment>
<accession>A0ABP6Q0K0</accession>
<dbReference type="InterPro" id="IPR050723">
    <property type="entry name" value="CFA/CMAS"/>
</dbReference>
<dbReference type="PANTHER" id="PTHR43667:SF1">
    <property type="entry name" value="CYCLOPROPANE-FATTY-ACYL-PHOSPHOLIPID SYNTHASE"/>
    <property type="match status" value="1"/>
</dbReference>
<evidence type="ECO:0000313" key="8">
    <source>
        <dbReference type="Proteomes" id="UP001501237"/>
    </source>
</evidence>
<evidence type="ECO:0000256" key="1">
    <source>
        <dbReference type="ARBA" id="ARBA00010815"/>
    </source>
</evidence>
<dbReference type="Gene3D" id="3.40.50.150">
    <property type="entry name" value="Vaccinia Virus protein VP39"/>
    <property type="match status" value="1"/>
</dbReference>
<reference evidence="8" key="1">
    <citation type="journal article" date="2019" name="Int. J. Syst. Evol. Microbiol.">
        <title>The Global Catalogue of Microorganisms (GCM) 10K type strain sequencing project: providing services to taxonomists for standard genome sequencing and annotation.</title>
        <authorList>
            <consortium name="The Broad Institute Genomics Platform"/>
            <consortium name="The Broad Institute Genome Sequencing Center for Infectious Disease"/>
            <person name="Wu L."/>
            <person name="Ma J."/>
        </authorList>
    </citation>
    <scope>NUCLEOTIDE SEQUENCE [LARGE SCALE GENOMIC DNA]</scope>
    <source>
        <strain evidence="8">JCM 9377</strain>
    </source>
</reference>
<dbReference type="RefSeq" id="WP_344822285.1">
    <property type="nucleotide sequence ID" value="NZ_BAAAUV010000002.1"/>
</dbReference>
<keyword evidence="2 7" id="KW-0489">Methyltransferase</keyword>